<sequence length="101" mass="12016">MNLIFHDLIGKNINVYIDDMVMKSIDFNCYLVNLEQSFSHMRKHDLKMNPTKCVWDHNWKYPSHEYYLLSNEVLVIRKIDIVKYLLNRLALQGQALLGFLA</sequence>
<dbReference type="OrthoDB" id="101614at2759"/>
<gene>
    <name evidence="1" type="ORF">CR513_60896</name>
</gene>
<organism evidence="1 2">
    <name type="scientific">Mucuna pruriens</name>
    <name type="common">Velvet bean</name>
    <name type="synonym">Dolichos pruriens</name>
    <dbReference type="NCBI Taxonomy" id="157652"/>
    <lineage>
        <taxon>Eukaryota</taxon>
        <taxon>Viridiplantae</taxon>
        <taxon>Streptophyta</taxon>
        <taxon>Embryophyta</taxon>
        <taxon>Tracheophyta</taxon>
        <taxon>Spermatophyta</taxon>
        <taxon>Magnoliopsida</taxon>
        <taxon>eudicotyledons</taxon>
        <taxon>Gunneridae</taxon>
        <taxon>Pentapetalae</taxon>
        <taxon>rosids</taxon>
        <taxon>fabids</taxon>
        <taxon>Fabales</taxon>
        <taxon>Fabaceae</taxon>
        <taxon>Papilionoideae</taxon>
        <taxon>50 kb inversion clade</taxon>
        <taxon>NPAAA clade</taxon>
        <taxon>indigoferoid/millettioid clade</taxon>
        <taxon>Phaseoleae</taxon>
        <taxon>Mucuna</taxon>
    </lineage>
</organism>
<comment type="caution">
    <text evidence="1">The sequence shown here is derived from an EMBL/GenBank/DDBJ whole genome shotgun (WGS) entry which is preliminary data.</text>
</comment>
<name>A0A371E4G8_MUCPR</name>
<dbReference type="InterPro" id="IPR043502">
    <property type="entry name" value="DNA/RNA_pol_sf"/>
</dbReference>
<dbReference type="AlphaFoldDB" id="A0A371E4G8"/>
<dbReference type="Gene3D" id="3.30.70.270">
    <property type="match status" value="1"/>
</dbReference>
<dbReference type="InterPro" id="IPR043128">
    <property type="entry name" value="Rev_trsase/Diguanyl_cyclase"/>
</dbReference>
<protein>
    <recommendedName>
        <fullName evidence="3">Reverse transcriptase domain-containing protein</fullName>
    </recommendedName>
</protein>
<dbReference type="Proteomes" id="UP000257109">
    <property type="component" value="Unassembled WGS sequence"/>
</dbReference>
<feature type="non-terminal residue" evidence="1">
    <location>
        <position position="1"/>
    </location>
</feature>
<evidence type="ECO:0000313" key="2">
    <source>
        <dbReference type="Proteomes" id="UP000257109"/>
    </source>
</evidence>
<keyword evidence="2" id="KW-1185">Reference proteome</keyword>
<proteinExistence type="predicted"/>
<dbReference type="SUPFAM" id="SSF56672">
    <property type="entry name" value="DNA/RNA polymerases"/>
    <property type="match status" value="1"/>
</dbReference>
<evidence type="ECO:0000313" key="1">
    <source>
        <dbReference type="EMBL" id="RDX60925.1"/>
    </source>
</evidence>
<accession>A0A371E4G8</accession>
<dbReference type="EMBL" id="QJKJ01016489">
    <property type="protein sequence ID" value="RDX60925.1"/>
    <property type="molecule type" value="Genomic_DNA"/>
</dbReference>
<reference evidence="1" key="1">
    <citation type="submission" date="2018-05" db="EMBL/GenBank/DDBJ databases">
        <title>Draft genome of Mucuna pruriens seed.</title>
        <authorList>
            <person name="Nnadi N.E."/>
            <person name="Vos R."/>
            <person name="Hasami M.H."/>
            <person name="Devisetty U.K."/>
            <person name="Aguiy J.C."/>
        </authorList>
    </citation>
    <scope>NUCLEOTIDE SEQUENCE [LARGE SCALE GENOMIC DNA]</scope>
    <source>
        <strain evidence="1">JCA_2017</strain>
    </source>
</reference>
<evidence type="ECO:0008006" key="3">
    <source>
        <dbReference type="Google" id="ProtNLM"/>
    </source>
</evidence>